<evidence type="ECO:0000313" key="1">
    <source>
        <dbReference type="EMBL" id="KAJ2986309.1"/>
    </source>
</evidence>
<sequence>MAPMVVTAVPPPVPPKIKRPPIVQTNGAASQSSSSPSVSTKKPPPITTAKHNQTSNPTGIITNGPPSGSSRPSVSRSRRDTLNTSGARTQKNNAVLRSASLSQDKPVTHSFAPRPEVDDETQYILKKFAGSPPSLIVHMHLNHFRFDQQDGTFPWKSPMKIFMDHVRTRTIPHDLLDDFTEAGVPFYDGCLIVQVHDHRSVAQAKEVARPTSKSNSSTPFSIHNSNPYITPSPYAPYPKENISSTEQEPSNPNKPTAINGDPDKENGVAPNPSANSKNSKEPPKANVYTVVLHPTPESVSKDLRTIATTPKCSVEFKTGSDMSTMPPPTPLSAVPPTPSASNMPPPAKKQKREKTELGDYDLYAFEGQILRATTSPLHLEVPKSKEDAIALIGQQALAEEQEKYMLTFDERLSSTISSSQGTTDGADGNNSSVASSFEPRFERFNILTVIKKEHAEKKEQDRIRQAENERKIALQKQQQAEQQAILQRQHAAELETKRREEAPETRRQTLGLRKLLSVKC</sequence>
<protein>
    <submittedName>
        <fullName evidence="1">Uncharacterized protein</fullName>
    </submittedName>
</protein>
<dbReference type="EMBL" id="JAPDGR010000965">
    <property type="protein sequence ID" value="KAJ2986309.1"/>
    <property type="molecule type" value="Genomic_DNA"/>
</dbReference>
<accession>A0ACC1P5J5</accession>
<reference evidence="1" key="1">
    <citation type="submission" date="2022-10" db="EMBL/GenBank/DDBJ databases">
        <title>Genome Sequence of Xylaria curta.</title>
        <authorList>
            <person name="Buettner E."/>
        </authorList>
    </citation>
    <scope>NUCLEOTIDE SEQUENCE</scope>
    <source>
        <strain evidence="1">Babe10</strain>
    </source>
</reference>
<name>A0ACC1P5J5_9PEZI</name>
<comment type="caution">
    <text evidence="1">The sequence shown here is derived from an EMBL/GenBank/DDBJ whole genome shotgun (WGS) entry which is preliminary data.</text>
</comment>
<proteinExistence type="predicted"/>
<organism evidence="1 2">
    <name type="scientific">Xylaria curta</name>
    <dbReference type="NCBI Taxonomy" id="42375"/>
    <lineage>
        <taxon>Eukaryota</taxon>
        <taxon>Fungi</taxon>
        <taxon>Dikarya</taxon>
        <taxon>Ascomycota</taxon>
        <taxon>Pezizomycotina</taxon>
        <taxon>Sordariomycetes</taxon>
        <taxon>Xylariomycetidae</taxon>
        <taxon>Xylariales</taxon>
        <taxon>Xylariaceae</taxon>
        <taxon>Xylaria</taxon>
    </lineage>
</organism>
<evidence type="ECO:0000313" key="2">
    <source>
        <dbReference type="Proteomes" id="UP001143856"/>
    </source>
</evidence>
<gene>
    <name evidence="1" type="ORF">NUW58_g5090</name>
</gene>
<keyword evidence="2" id="KW-1185">Reference proteome</keyword>
<dbReference type="Proteomes" id="UP001143856">
    <property type="component" value="Unassembled WGS sequence"/>
</dbReference>